<dbReference type="AlphaFoldDB" id="A0A7M3T527"/>
<dbReference type="GO" id="GO:0015128">
    <property type="term" value="F:gluconate transmembrane transporter activity"/>
    <property type="evidence" value="ECO:0007669"/>
    <property type="project" value="InterPro"/>
</dbReference>
<dbReference type="PANTHER" id="PTHR30354">
    <property type="entry name" value="GNT FAMILY GLUCONATE TRANSPORTER"/>
    <property type="match status" value="1"/>
</dbReference>
<dbReference type="KEGG" id="eke:EK0264_00260"/>
<keyword evidence="1" id="KW-1133">Transmembrane helix</keyword>
<feature type="transmembrane region" description="Helical" evidence="1">
    <location>
        <begin position="57"/>
        <end position="75"/>
    </location>
</feature>
<evidence type="ECO:0000256" key="1">
    <source>
        <dbReference type="SAM" id="Phobius"/>
    </source>
</evidence>
<keyword evidence="1" id="KW-0472">Membrane</keyword>
<dbReference type="InParanoid" id="A0A7M3T527"/>
<feature type="transmembrane region" description="Helical" evidence="1">
    <location>
        <begin position="175"/>
        <end position="198"/>
    </location>
</feature>
<dbReference type="GO" id="GO:0005886">
    <property type="term" value="C:plasma membrane"/>
    <property type="evidence" value="ECO:0007669"/>
    <property type="project" value="TreeGrafter"/>
</dbReference>
<feature type="transmembrane region" description="Helical" evidence="1">
    <location>
        <begin position="7"/>
        <end position="37"/>
    </location>
</feature>
<keyword evidence="1" id="KW-0812">Transmembrane</keyword>
<dbReference type="PANTHER" id="PTHR30354:SF11">
    <property type="entry name" value="PERMEASE"/>
    <property type="match status" value="1"/>
</dbReference>
<feature type="transmembrane region" description="Helical" evidence="1">
    <location>
        <begin position="387"/>
        <end position="411"/>
    </location>
</feature>
<feature type="transmembrane region" description="Helical" evidence="1">
    <location>
        <begin position="423"/>
        <end position="448"/>
    </location>
</feature>
<name>A0A7M3T527_9ACTN</name>
<feature type="transmembrane region" description="Helical" evidence="1">
    <location>
        <begin position="139"/>
        <end position="168"/>
    </location>
</feature>
<dbReference type="EMBL" id="CP047156">
    <property type="protein sequence ID" value="QHB98885.1"/>
    <property type="molecule type" value="Genomic_DNA"/>
</dbReference>
<dbReference type="InterPro" id="IPR003474">
    <property type="entry name" value="Glcn_transporter"/>
</dbReference>
<sequence length="451" mass="46218">MAALHTAIAIIAAIVLIIRFKVDPVISLIIACIYLGLASGVGAAGTVEQITVGFGDIMLEVGLLIGFGVLIGALLHSMGTFSDLVRVIARKMGRKLPYAMAATLTAIFPSIYVDVQVVLAAPMAKESAPAVDRRIGLPWLAGAMSIGILSGYVFVAPGLAAVSVAGLIDVPLGTYLIYGVPIGLITSLVTVLIFRVLLSRGFWKPATDLDETTVDAEDEDAQPIVSERAANLSLFTRLLPILIPLVLIAVAAFAELFGFSNSVIAFLGDANIALFIGLLLAFALARMTMGVDATDAALGTGFHTTGEILLITGVGGSLGAVIAASGLDETLKGFFSADQNAPVFVTIVLAWLIAAVLHLAIGSISVGAIAAAGIIGPIAGTLNVNPVIIALSIAAGALFALHVNSNFFWMFKSLLGLSTKGALKTLTLATSLGAVVALPLVLLASLIAPSA</sequence>
<accession>A0A7M3T527</accession>
<evidence type="ECO:0000313" key="3">
    <source>
        <dbReference type="Proteomes" id="UP000463857"/>
    </source>
</evidence>
<feature type="transmembrane region" description="Helical" evidence="1">
    <location>
        <begin position="348"/>
        <end position="375"/>
    </location>
</feature>
<proteinExistence type="predicted"/>
<protein>
    <submittedName>
        <fullName evidence="2">GntP family permease</fullName>
    </submittedName>
</protein>
<keyword evidence="3" id="KW-1185">Reference proteome</keyword>
<reference evidence="2 3" key="1">
    <citation type="journal article" date="2018" name="Int. J. Syst. Evol. Microbiol.">
        <title>Epidermidibacterium keratini gen. nov., sp. nov., a member of the family Sporichthyaceae, isolated from keratin epidermis.</title>
        <authorList>
            <person name="Lee D.G."/>
            <person name="Trujillo M.E."/>
            <person name="Kang S."/>
            <person name="Nam J.J."/>
            <person name="Kim Y.J."/>
        </authorList>
    </citation>
    <scope>NUCLEOTIDE SEQUENCE [LARGE SCALE GENOMIC DNA]</scope>
    <source>
        <strain evidence="2 3">EPI-7</strain>
    </source>
</reference>
<dbReference type="OrthoDB" id="3636773at2"/>
<organism evidence="2 3">
    <name type="scientific">Epidermidibacterium keratini</name>
    <dbReference type="NCBI Taxonomy" id="1891644"/>
    <lineage>
        <taxon>Bacteria</taxon>
        <taxon>Bacillati</taxon>
        <taxon>Actinomycetota</taxon>
        <taxon>Actinomycetes</taxon>
        <taxon>Sporichthyales</taxon>
        <taxon>Sporichthyaceae</taxon>
        <taxon>Epidermidibacterium</taxon>
    </lineage>
</organism>
<feature type="transmembrane region" description="Helical" evidence="1">
    <location>
        <begin position="238"/>
        <end position="258"/>
    </location>
</feature>
<feature type="transmembrane region" description="Helical" evidence="1">
    <location>
        <begin position="96"/>
        <end position="119"/>
    </location>
</feature>
<dbReference type="Proteomes" id="UP000463857">
    <property type="component" value="Chromosome"/>
</dbReference>
<dbReference type="Pfam" id="PF02447">
    <property type="entry name" value="GntP_permease"/>
    <property type="match status" value="1"/>
</dbReference>
<gene>
    <name evidence="2" type="ORF">EK0264_00260</name>
</gene>
<feature type="transmembrane region" description="Helical" evidence="1">
    <location>
        <begin position="308"/>
        <end position="327"/>
    </location>
</feature>
<evidence type="ECO:0000313" key="2">
    <source>
        <dbReference type="EMBL" id="QHB98885.1"/>
    </source>
</evidence>
<feature type="transmembrane region" description="Helical" evidence="1">
    <location>
        <begin position="270"/>
        <end position="288"/>
    </location>
</feature>
<dbReference type="RefSeq" id="WP_159541822.1">
    <property type="nucleotide sequence ID" value="NZ_CP047156.1"/>
</dbReference>